<reference evidence="2 3" key="1">
    <citation type="submission" date="2016-05" db="EMBL/GenBank/DDBJ databases">
        <title>Genomic Taxonomy of the Vibrionaceae.</title>
        <authorList>
            <person name="Gomez-Gil B."/>
            <person name="Enciso-Ibarra J."/>
        </authorList>
    </citation>
    <scope>NUCLEOTIDE SEQUENCE [LARGE SCALE GENOMIC DNA]</scope>
    <source>
        <strain evidence="2 3">CAIM 1920</strain>
    </source>
</reference>
<evidence type="ECO:0000313" key="2">
    <source>
        <dbReference type="EMBL" id="ODA35877.1"/>
    </source>
</evidence>
<evidence type="ECO:0000256" key="1">
    <source>
        <dbReference type="SAM" id="MobiDB-lite"/>
    </source>
</evidence>
<evidence type="ECO:0000313" key="3">
    <source>
        <dbReference type="Proteomes" id="UP000094936"/>
    </source>
</evidence>
<proteinExistence type="predicted"/>
<name>A0A1C3ERK8_9GAMM</name>
<sequence>MMKEWEMLCTAGNECFNQCQWHKAKHFYLSALVIMDELFSSSPSDDAVMLAWLVTHHNLASLYGATGDKDEQIKHLTTPFIVLRDQLRVTAPSDGHYPTILHALNKCKLELSLNTDSSSIKSQQSTLENVNPAKPGDTIH</sequence>
<comment type="caution">
    <text evidence="2">The sequence shown here is derived from an EMBL/GenBank/DDBJ whole genome shotgun (WGS) entry which is preliminary data.</text>
</comment>
<dbReference type="Proteomes" id="UP000094936">
    <property type="component" value="Unassembled WGS sequence"/>
</dbReference>
<gene>
    <name evidence="2" type="ORF">A8L45_02255</name>
</gene>
<dbReference type="AlphaFoldDB" id="A0A1C3ERK8"/>
<dbReference type="EMBL" id="LYBM01000002">
    <property type="protein sequence ID" value="ODA35877.1"/>
    <property type="molecule type" value="Genomic_DNA"/>
</dbReference>
<protein>
    <submittedName>
        <fullName evidence="2">Uncharacterized protein</fullName>
    </submittedName>
</protein>
<dbReference type="RefSeq" id="WP_068898775.1">
    <property type="nucleotide sequence ID" value="NZ_JBHUIF010000032.1"/>
</dbReference>
<dbReference type="OrthoDB" id="5918373at2"/>
<organism evidence="2 3">
    <name type="scientific">Veronia pacifica</name>
    <dbReference type="NCBI Taxonomy" id="1080227"/>
    <lineage>
        <taxon>Bacteria</taxon>
        <taxon>Pseudomonadati</taxon>
        <taxon>Pseudomonadota</taxon>
        <taxon>Gammaproteobacteria</taxon>
        <taxon>Vibrionales</taxon>
        <taxon>Vibrionaceae</taxon>
        <taxon>Veronia</taxon>
    </lineage>
</organism>
<keyword evidence="3" id="KW-1185">Reference proteome</keyword>
<feature type="compositionally biased region" description="Polar residues" evidence="1">
    <location>
        <begin position="120"/>
        <end position="129"/>
    </location>
</feature>
<dbReference type="STRING" id="1080227.A8L45_02255"/>
<feature type="region of interest" description="Disordered" evidence="1">
    <location>
        <begin position="120"/>
        <end position="140"/>
    </location>
</feature>
<accession>A0A1C3ERK8</accession>